<dbReference type="AlphaFoldDB" id="A0A2C7AAM9"/>
<keyword evidence="4" id="KW-1185">Reference proteome</keyword>
<dbReference type="RefSeq" id="WP_099096734.1">
    <property type="nucleotide sequence ID" value="NZ_PDNU01000037.1"/>
</dbReference>
<gene>
    <name evidence="3" type="ORF">CR162_17005</name>
</gene>
<evidence type="ECO:0000313" key="4">
    <source>
        <dbReference type="Proteomes" id="UP000223527"/>
    </source>
</evidence>
<name>A0A2C7AAM9_9PROT</name>
<protein>
    <submittedName>
        <fullName evidence="3">Uncharacterized protein</fullName>
    </submittedName>
</protein>
<sequence>MLVTVLPALMAMAGPTLAQPRQLPVLDTREFDAGTFDVRAFDPLGMPERRAFLLAEGGENRASDLPPPQDYAAAQTGQAPLSAASGGAARMAPERGLFTDGWSRNGFGTQR</sequence>
<dbReference type="OrthoDB" id="7282929at2"/>
<evidence type="ECO:0000256" key="1">
    <source>
        <dbReference type="SAM" id="MobiDB-lite"/>
    </source>
</evidence>
<feature type="chain" id="PRO_5012225950" evidence="2">
    <location>
        <begin position="19"/>
        <end position="111"/>
    </location>
</feature>
<keyword evidence="2" id="KW-0732">Signal</keyword>
<evidence type="ECO:0000313" key="3">
    <source>
        <dbReference type="EMBL" id="PHK93687.1"/>
    </source>
</evidence>
<accession>A0A2C7AAM9</accession>
<proteinExistence type="predicted"/>
<reference evidence="3 4" key="1">
    <citation type="submission" date="2017-10" db="EMBL/GenBank/DDBJ databases">
        <authorList>
            <person name="Banno H."/>
            <person name="Chua N.-H."/>
        </authorList>
    </citation>
    <scope>NUCLEOTIDE SEQUENCE [LARGE SCALE GENOMIC DNA]</scope>
    <source>
        <strain evidence="3 4">YW11</strain>
    </source>
</reference>
<comment type="caution">
    <text evidence="3">The sequence shown here is derived from an EMBL/GenBank/DDBJ whole genome shotgun (WGS) entry which is preliminary data.</text>
</comment>
<dbReference type="EMBL" id="PDNU01000037">
    <property type="protein sequence ID" value="PHK93687.1"/>
    <property type="molecule type" value="Genomic_DNA"/>
</dbReference>
<organism evidence="3 4">
    <name type="scientific">Teichococcus rhizosphaerae</name>
    <dbReference type="NCBI Taxonomy" id="1335062"/>
    <lineage>
        <taxon>Bacteria</taxon>
        <taxon>Pseudomonadati</taxon>
        <taxon>Pseudomonadota</taxon>
        <taxon>Alphaproteobacteria</taxon>
        <taxon>Acetobacterales</taxon>
        <taxon>Roseomonadaceae</taxon>
        <taxon>Roseomonas</taxon>
    </lineage>
</organism>
<feature type="region of interest" description="Disordered" evidence="1">
    <location>
        <begin position="57"/>
        <end position="111"/>
    </location>
</feature>
<dbReference type="Proteomes" id="UP000223527">
    <property type="component" value="Unassembled WGS sequence"/>
</dbReference>
<evidence type="ECO:0000256" key="2">
    <source>
        <dbReference type="SAM" id="SignalP"/>
    </source>
</evidence>
<feature type="signal peptide" evidence="2">
    <location>
        <begin position="1"/>
        <end position="18"/>
    </location>
</feature>